<dbReference type="PANTHER" id="PTHR45745:SF1">
    <property type="entry name" value="PHOSPHOGLUCOMUTASE 2B-RELATED"/>
    <property type="match status" value="1"/>
</dbReference>
<evidence type="ECO:0000256" key="9">
    <source>
        <dbReference type="ARBA" id="ARBA00023235"/>
    </source>
</evidence>
<gene>
    <name evidence="15" type="ORF">AMK59_4874</name>
</gene>
<dbReference type="PROSITE" id="PS00710">
    <property type="entry name" value="PGM_PMM"/>
    <property type="match status" value="1"/>
</dbReference>
<dbReference type="GO" id="GO:0005737">
    <property type="term" value="C:cytoplasm"/>
    <property type="evidence" value="ECO:0007669"/>
    <property type="project" value="UniProtKB-SubCell"/>
</dbReference>
<protein>
    <recommendedName>
        <fullName evidence="17">Phosphoglucomutase/phosphomannomutase</fullName>
    </recommendedName>
</protein>
<keyword evidence="6" id="KW-0597">Phosphoprotein</keyword>
<evidence type="ECO:0000256" key="5">
    <source>
        <dbReference type="ARBA" id="ARBA00022526"/>
    </source>
</evidence>
<comment type="similarity">
    <text evidence="3">Belongs to the phosphohexose mutase family.</text>
</comment>
<keyword evidence="10" id="KW-0119">Carbohydrate metabolism</keyword>
<dbReference type="PANTHER" id="PTHR45745">
    <property type="entry name" value="PHOSPHOMANNOMUTASE 45A"/>
    <property type="match status" value="1"/>
</dbReference>
<feature type="domain" description="Alpha-D-phosphohexomutase alpha/beta/alpha" evidence="13">
    <location>
        <begin position="236"/>
        <end position="342"/>
    </location>
</feature>
<evidence type="ECO:0000256" key="8">
    <source>
        <dbReference type="ARBA" id="ARBA00022842"/>
    </source>
</evidence>
<feature type="region of interest" description="Disordered" evidence="11">
    <location>
        <begin position="1"/>
        <end position="25"/>
    </location>
</feature>
<dbReference type="EMBL" id="LJIG01009058">
    <property type="protein sequence ID" value="KRT83839.1"/>
    <property type="molecule type" value="Genomic_DNA"/>
</dbReference>
<evidence type="ECO:0000259" key="13">
    <source>
        <dbReference type="Pfam" id="PF02879"/>
    </source>
</evidence>
<keyword evidence="8" id="KW-0460">Magnesium</keyword>
<dbReference type="InterPro" id="IPR016055">
    <property type="entry name" value="A-D-PHexomutase_a/b/a-I/II/III"/>
</dbReference>
<evidence type="ECO:0000259" key="14">
    <source>
        <dbReference type="Pfam" id="PF02880"/>
    </source>
</evidence>
<evidence type="ECO:0000313" key="15">
    <source>
        <dbReference type="EMBL" id="KRT83839.1"/>
    </source>
</evidence>
<dbReference type="InterPro" id="IPR005846">
    <property type="entry name" value="A-D-PHexomutase_a/b/a-III"/>
</dbReference>
<dbReference type="Proteomes" id="UP000051574">
    <property type="component" value="Unassembled WGS sequence"/>
</dbReference>
<evidence type="ECO:0000256" key="10">
    <source>
        <dbReference type="ARBA" id="ARBA00023277"/>
    </source>
</evidence>
<name>A0A0T6B919_9SCAR</name>
<keyword evidence="9" id="KW-0413">Isomerase</keyword>
<dbReference type="InterPro" id="IPR016066">
    <property type="entry name" value="A-D-PHexomutase_CS"/>
</dbReference>
<evidence type="ECO:0000256" key="7">
    <source>
        <dbReference type="ARBA" id="ARBA00022723"/>
    </source>
</evidence>
<dbReference type="FunFam" id="3.40.120.10:FF:000035">
    <property type="entry name" value="Pgm3p"/>
    <property type="match status" value="1"/>
</dbReference>
<dbReference type="OrthoDB" id="8300170at2759"/>
<keyword evidence="7" id="KW-0479">Metal-binding</keyword>
<evidence type="ECO:0000256" key="3">
    <source>
        <dbReference type="ARBA" id="ARBA00010231"/>
    </source>
</evidence>
<proteinExistence type="inferred from homology"/>
<organism evidence="15 16">
    <name type="scientific">Oryctes borbonicus</name>
    <dbReference type="NCBI Taxonomy" id="1629725"/>
    <lineage>
        <taxon>Eukaryota</taxon>
        <taxon>Metazoa</taxon>
        <taxon>Ecdysozoa</taxon>
        <taxon>Arthropoda</taxon>
        <taxon>Hexapoda</taxon>
        <taxon>Insecta</taxon>
        <taxon>Pterygota</taxon>
        <taxon>Neoptera</taxon>
        <taxon>Endopterygota</taxon>
        <taxon>Coleoptera</taxon>
        <taxon>Polyphaga</taxon>
        <taxon>Scarabaeiformia</taxon>
        <taxon>Scarabaeidae</taxon>
        <taxon>Dynastinae</taxon>
        <taxon>Oryctes</taxon>
    </lineage>
</organism>
<comment type="caution">
    <text evidence="15">The sequence shown here is derived from an EMBL/GenBank/DDBJ whole genome shotgun (WGS) entry which is preliminary data.</text>
</comment>
<dbReference type="SUPFAM" id="SSF55957">
    <property type="entry name" value="Phosphoglucomutase, C-terminal domain"/>
    <property type="match status" value="1"/>
</dbReference>
<dbReference type="GO" id="GO:0008973">
    <property type="term" value="F:phosphopentomutase activity"/>
    <property type="evidence" value="ECO:0007669"/>
    <property type="project" value="TreeGrafter"/>
</dbReference>
<evidence type="ECO:0000256" key="4">
    <source>
        <dbReference type="ARBA" id="ARBA00022490"/>
    </source>
</evidence>
<dbReference type="CDD" id="cd05799">
    <property type="entry name" value="PGM2"/>
    <property type="match status" value="1"/>
</dbReference>
<dbReference type="SUPFAM" id="SSF53738">
    <property type="entry name" value="Phosphoglucomutase, first 3 domains"/>
    <property type="match status" value="3"/>
</dbReference>
<keyword evidence="4" id="KW-0963">Cytoplasm</keyword>
<keyword evidence="5" id="KW-0313">Glucose metabolism</keyword>
<dbReference type="GO" id="GO:0000287">
    <property type="term" value="F:magnesium ion binding"/>
    <property type="evidence" value="ECO:0007669"/>
    <property type="project" value="InterPro"/>
</dbReference>
<evidence type="ECO:0000256" key="6">
    <source>
        <dbReference type="ARBA" id="ARBA00022553"/>
    </source>
</evidence>
<evidence type="ECO:0008006" key="17">
    <source>
        <dbReference type="Google" id="ProtNLM"/>
    </source>
</evidence>
<feature type="domain" description="Alpha-D-phosphohexomutase alpha/beta/alpha" evidence="14">
    <location>
        <begin position="382"/>
        <end position="482"/>
    </location>
</feature>
<dbReference type="Gene3D" id="3.40.120.10">
    <property type="entry name" value="Alpha-D-Glucose-1,6-Bisphosphate, subunit A, domain 3"/>
    <property type="match status" value="3"/>
</dbReference>
<accession>A0A0T6B919</accession>
<dbReference type="InterPro" id="IPR005845">
    <property type="entry name" value="A-D-PHexomutase_a/b/a-II"/>
</dbReference>
<dbReference type="AlphaFoldDB" id="A0A0T6B919"/>
<comment type="cofactor">
    <cofactor evidence="1">
        <name>Mg(2+)</name>
        <dbReference type="ChEBI" id="CHEBI:18420"/>
    </cofactor>
</comment>
<evidence type="ECO:0000256" key="2">
    <source>
        <dbReference type="ARBA" id="ARBA00004496"/>
    </source>
</evidence>
<dbReference type="GO" id="GO:0006166">
    <property type="term" value="P:purine ribonucleoside salvage"/>
    <property type="evidence" value="ECO:0007669"/>
    <property type="project" value="TreeGrafter"/>
</dbReference>
<keyword evidence="16" id="KW-1185">Reference proteome</keyword>
<dbReference type="Pfam" id="PF02880">
    <property type="entry name" value="PGM_PMM_III"/>
    <property type="match status" value="1"/>
</dbReference>
<dbReference type="GO" id="GO:0006006">
    <property type="term" value="P:glucose metabolic process"/>
    <property type="evidence" value="ECO:0007669"/>
    <property type="project" value="UniProtKB-KW"/>
</dbReference>
<dbReference type="InterPro" id="IPR005844">
    <property type="entry name" value="A-D-PHexomutase_a/b/a-I"/>
</dbReference>
<feature type="domain" description="Alpha-D-phosphohexomutase alpha/beta/alpha" evidence="12">
    <location>
        <begin position="68"/>
        <end position="206"/>
    </location>
</feature>
<evidence type="ECO:0000313" key="16">
    <source>
        <dbReference type="Proteomes" id="UP000051574"/>
    </source>
</evidence>
<comment type="subcellular location">
    <subcellularLocation>
        <location evidence="2">Cytoplasm</location>
    </subcellularLocation>
</comment>
<evidence type="ECO:0000256" key="1">
    <source>
        <dbReference type="ARBA" id="ARBA00001946"/>
    </source>
</evidence>
<sequence length="630" mass="71019">MSQPETLHQHGHHHNHHHHQVTSGNPELDAKITEWLAWDRNSRTSEEVRHLVKTEQFDILAKMLMTRLRFGTAGLRGKLGVGYNAMNDLVVVQTAQGLLKYLEETDSQTLKRNGIVVGYDGRHGSKKFAELTATVFVQKRYQVRLFNNVVPTPFVSYAVGKYKCAAGVMVTASHNPKEDNGYKVYGPNGAQIVSPVDAEIESCILQSLEPLESSWDTSVLSNSDKRINPLPEVLKSYLEMIKSDVAQEHKDINEKTSLKFVYTPLHGVGFVYFARAMDAVNLKIIPVESQKDVDPDFPTVKLPNPEEGKDALSLAIKTAEVNHCTIIIANDPDADRMACAEKDSLTGKWKIFSGNELGALLGWWAWHTYQALASYDSKVEVYMLASTVSSKILRTMSKVDGFKYIETLTGFKWMGNKAHEIMQKNRKKVLFAFEEAIGFMWNTAVLDKDGIQAGVHLATLASYLHHHAITLSAHLQEIYHEYGYHLSFNSYFTAKSTSIFEKIFTRLRNYEGSNVYPKTVSDSFRIKYIRDLTLGYDNSQPGNKAVLPSFPDQQMITFEFENGMIATLRTSGTEPKLKFYTEICAKPKQGSKDEIQRLLITMVKAITDDFCQPEKNGLTCPNFPSVHNKL</sequence>
<dbReference type="InterPro" id="IPR036900">
    <property type="entry name" value="A-D-PHexomutase_C_sf"/>
</dbReference>
<feature type="compositionally biased region" description="Basic residues" evidence="11">
    <location>
        <begin position="9"/>
        <end position="20"/>
    </location>
</feature>
<reference evidence="15 16" key="1">
    <citation type="submission" date="2015-09" db="EMBL/GenBank/DDBJ databases">
        <title>Draft genome of the scarab beetle Oryctes borbonicus.</title>
        <authorList>
            <person name="Meyer J.M."/>
            <person name="Markov G.V."/>
            <person name="Baskaran P."/>
            <person name="Herrmann M."/>
            <person name="Sommer R.J."/>
            <person name="Roedelsperger C."/>
        </authorList>
    </citation>
    <scope>NUCLEOTIDE SEQUENCE [LARGE SCALE GENOMIC DNA]</scope>
    <source>
        <strain evidence="15">OB123</strain>
        <tissue evidence="15">Whole animal</tissue>
    </source>
</reference>
<dbReference type="GO" id="GO:0005634">
    <property type="term" value="C:nucleus"/>
    <property type="evidence" value="ECO:0007669"/>
    <property type="project" value="TreeGrafter"/>
</dbReference>
<evidence type="ECO:0000256" key="11">
    <source>
        <dbReference type="SAM" id="MobiDB-lite"/>
    </source>
</evidence>
<evidence type="ECO:0000259" key="12">
    <source>
        <dbReference type="Pfam" id="PF02878"/>
    </source>
</evidence>
<dbReference type="Pfam" id="PF02878">
    <property type="entry name" value="PGM_PMM_I"/>
    <property type="match status" value="1"/>
</dbReference>
<dbReference type="Pfam" id="PF02879">
    <property type="entry name" value="PGM_PMM_II"/>
    <property type="match status" value="1"/>
</dbReference>